<feature type="compositionally biased region" description="Low complexity" evidence="1">
    <location>
        <begin position="19"/>
        <end position="38"/>
    </location>
</feature>
<comment type="caution">
    <text evidence="2">The sequence shown here is derived from an EMBL/GenBank/DDBJ whole genome shotgun (WGS) entry which is preliminary data.</text>
</comment>
<feature type="compositionally biased region" description="Pro residues" evidence="1">
    <location>
        <begin position="1"/>
        <end position="10"/>
    </location>
</feature>
<accession>A0ABP7FMQ1</accession>
<name>A0ABP7FMQ1_9ACTN</name>
<evidence type="ECO:0000256" key="1">
    <source>
        <dbReference type="SAM" id="MobiDB-lite"/>
    </source>
</evidence>
<keyword evidence="3" id="KW-1185">Reference proteome</keyword>
<gene>
    <name evidence="2" type="ORF">GCM10023082_45600</name>
</gene>
<evidence type="ECO:0000313" key="3">
    <source>
        <dbReference type="Proteomes" id="UP001499884"/>
    </source>
</evidence>
<protein>
    <recommendedName>
        <fullName evidence="4">Translation initiation factor 2</fullName>
    </recommendedName>
</protein>
<dbReference type="RefSeq" id="WP_345650581.1">
    <property type="nucleotide sequence ID" value="NZ_BAABEP010000036.1"/>
</dbReference>
<evidence type="ECO:0008006" key="4">
    <source>
        <dbReference type="Google" id="ProtNLM"/>
    </source>
</evidence>
<organism evidence="2 3">
    <name type="scientific">Streptomyces tremellae</name>
    <dbReference type="NCBI Taxonomy" id="1124239"/>
    <lineage>
        <taxon>Bacteria</taxon>
        <taxon>Bacillati</taxon>
        <taxon>Actinomycetota</taxon>
        <taxon>Actinomycetes</taxon>
        <taxon>Kitasatosporales</taxon>
        <taxon>Streptomycetaceae</taxon>
        <taxon>Streptomyces</taxon>
    </lineage>
</organism>
<evidence type="ECO:0000313" key="2">
    <source>
        <dbReference type="EMBL" id="GAA3743735.1"/>
    </source>
</evidence>
<proteinExistence type="predicted"/>
<dbReference type="Proteomes" id="UP001499884">
    <property type="component" value="Unassembled WGS sequence"/>
</dbReference>
<dbReference type="SUPFAM" id="SSF53756">
    <property type="entry name" value="UDP-Glycosyltransferase/glycogen phosphorylase"/>
    <property type="match status" value="1"/>
</dbReference>
<dbReference type="EMBL" id="BAABEP010000036">
    <property type="protein sequence ID" value="GAA3743735.1"/>
    <property type="molecule type" value="Genomic_DNA"/>
</dbReference>
<sequence>MPQDVPPEPAAPYGRADVTGAPPSAAPAGAPAPPARRAGTAAPPLTVLYAVRSATTLNRLLDVVPAFAGDPRVAPVFTIVPGSDFGADALDTLEGAGARIVPWAEAVRRGAGLVLAASPNGPLHEVDAPLVLLPHGAGYNKRLPQDGEGPADASGPASGLHPRQLVRGRTPLATVHALAHPEQAGRLAAHVPPSAAKRAVVVGDPTYDRMRESVPLREQYRAALGTGGRRLVVLVSTWGPESLLAREPGLAARLTAELPHDEYQVGLVLHPNEHSRLGGFTLRQHLAPALAAGLVTARPHQEWAALLVAADCVVTDHGSTALYFAALPPPPGGRRLLLGCYEGGKELIRGTPMNGLLSAVPALRPGAERTAAEQVAAVFADSGAYPDGVAATAAGAFAEPGSALRRLREHCYALLGLTPPEGPVRALPWPPPTTRARRPAAFAVRTDVRGDTVSVIRHPVGTGAYDGHVSAEEGAASLSELETAALIHRTARPAFGGPAWTVEEWSARVFALYPGCRSAAVVLTDGTAALCRRDGGAPLLVRTAPEPGPAAPRVAPAPAAVLSAVHARLEAGPRPAELVCAVGPRRALVRLSEAPREVAGAAF</sequence>
<feature type="region of interest" description="Disordered" evidence="1">
    <location>
        <begin position="1"/>
        <end position="38"/>
    </location>
</feature>
<reference evidence="3" key="1">
    <citation type="journal article" date="2019" name="Int. J. Syst. Evol. Microbiol.">
        <title>The Global Catalogue of Microorganisms (GCM) 10K type strain sequencing project: providing services to taxonomists for standard genome sequencing and annotation.</title>
        <authorList>
            <consortium name="The Broad Institute Genomics Platform"/>
            <consortium name="The Broad Institute Genome Sequencing Center for Infectious Disease"/>
            <person name="Wu L."/>
            <person name="Ma J."/>
        </authorList>
    </citation>
    <scope>NUCLEOTIDE SEQUENCE [LARGE SCALE GENOMIC DNA]</scope>
    <source>
        <strain evidence="3">JCM 30846</strain>
    </source>
</reference>
<feature type="region of interest" description="Disordered" evidence="1">
    <location>
        <begin position="141"/>
        <end position="163"/>
    </location>
</feature>